<gene>
    <name evidence="6" type="ORF">BUALT_Bualt09G0133400</name>
</gene>
<dbReference type="InterPro" id="IPR001680">
    <property type="entry name" value="WD40_rpt"/>
</dbReference>
<evidence type="ECO:0000313" key="7">
    <source>
        <dbReference type="Proteomes" id="UP000826271"/>
    </source>
</evidence>
<dbReference type="FunFam" id="2.130.10.10:FF:000571">
    <property type="entry name" value="Regulatory-associated protein of TOR 2"/>
    <property type="match status" value="1"/>
</dbReference>
<dbReference type="EMBL" id="WHWC01000009">
    <property type="protein sequence ID" value="KAG8377100.1"/>
    <property type="molecule type" value="Genomic_DNA"/>
</dbReference>
<accession>A0AAV6XD87</accession>
<feature type="domain" description="Raptor N-terminal CASPase-like" evidence="5">
    <location>
        <begin position="113"/>
        <end position="266"/>
    </location>
</feature>
<dbReference type="GO" id="GO:0071230">
    <property type="term" value="P:cellular response to amino acid stimulus"/>
    <property type="evidence" value="ECO:0007669"/>
    <property type="project" value="TreeGrafter"/>
</dbReference>
<dbReference type="SUPFAM" id="SSF48371">
    <property type="entry name" value="ARM repeat"/>
    <property type="match status" value="1"/>
</dbReference>
<dbReference type="GO" id="GO:0031931">
    <property type="term" value="C:TORC1 complex"/>
    <property type="evidence" value="ECO:0007669"/>
    <property type="project" value="InterPro"/>
</dbReference>
<dbReference type="GO" id="GO:0010506">
    <property type="term" value="P:regulation of autophagy"/>
    <property type="evidence" value="ECO:0007669"/>
    <property type="project" value="TreeGrafter"/>
</dbReference>
<dbReference type="Proteomes" id="UP000826271">
    <property type="component" value="Unassembled WGS sequence"/>
</dbReference>
<evidence type="ECO:0000313" key="6">
    <source>
        <dbReference type="EMBL" id="KAG8377100.1"/>
    </source>
</evidence>
<evidence type="ECO:0000256" key="3">
    <source>
        <dbReference type="ARBA" id="ARBA00022737"/>
    </source>
</evidence>
<evidence type="ECO:0000256" key="2">
    <source>
        <dbReference type="ARBA" id="ARBA00022574"/>
    </source>
</evidence>
<dbReference type="InterPro" id="IPR011989">
    <property type="entry name" value="ARM-like"/>
</dbReference>
<evidence type="ECO:0000256" key="1">
    <source>
        <dbReference type="ARBA" id="ARBA00009257"/>
    </source>
</evidence>
<keyword evidence="3" id="KW-0677">Repeat</keyword>
<organism evidence="6 7">
    <name type="scientific">Buddleja alternifolia</name>
    <dbReference type="NCBI Taxonomy" id="168488"/>
    <lineage>
        <taxon>Eukaryota</taxon>
        <taxon>Viridiplantae</taxon>
        <taxon>Streptophyta</taxon>
        <taxon>Embryophyta</taxon>
        <taxon>Tracheophyta</taxon>
        <taxon>Spermatophyta</taxon>
        <taxon>Magnoliopsida</taxon>
        <taxon>eudicotyledons</taxon>
        <taxon>Gunneridae</taxon>
        <taxon>Pentapetalae</taxon>
        <taxon>asterids</taxon>
        <taxon>lamiids</taxon>
        <taxon>Lamiales</taxon>
        <taxon>Scrophulariaceae</taxon>
        <taxon>Buddlejeae</taxon>
        <taxon>Buddleja</taxon>
    </lineage>
</organism>
<protein>
    <recommendedName>
        <fullName evidence="5">Raptor N-terminal CASPase-like domain-containing protein</fullName>
    </recommendedName>
</protein>
<dbReference type="Gene3D" id="1.25.10.10">
    <property type="entry name" value="Leucine-rich Repeat Variant"/>
    <property type="match status" value="1"/>
</dbReference>
<dbReference type="InterPro" id="IPR015943">
    <property type="entry name" value="WD40/YVTN_repeat-like_dom_sf"/>
</dbReference>
<keyword evidence="7" id="KW-1185">Reference proteome</keyword>
<dbReference type="InterPro" id="IPR016024">
    <property type="entry name" value="ARM-type_fold"/>
</dbReference>
<dbReference type="GO" id="GO:0009267">
    <property type="term" value="P:cellular response to starvation"/>
    <property type="evidence" value="ECO:0007669"/>
    <property type="project" value="TreeGrafter"/>
</dbReference>
<dbReference type="GO" id="GO:0031929">
    <property type="term" value="P:TOR signaling"/>
    <property type="evidence" value="ECO:0007669"/>
    <property type="project" value="InterPro"/>
</dbReference>
<dbReference type="Gene3D" id="2.130.10.10">
    <property type="entry name" value="YVTN repeat-like/Quinoprotein amine dehydrogenase"/>
    <property type="match status" value="2"/>
</dbReference>
<dbReference type="PRINTS" id="PR01547">
    <property type="entry name" value="YEAST176DUF"/>
</dbReference>
<dbReference type="SUPFAM" id="SSF50978">
    <property type="entry name" value="WD40 repeat-like"/>
    <property type="match status" value="1"/>
</dbReference>
<evidence type="ECO:0000256" key="4">
    <source>
        <dbReference type="SAM" id="MobiDB-lite"/>
    </source>
</evidence>
<dbReference type="InterPro" id="IPR029347">
    <property type="entry name" value="Raptor_N"/>
</dbReference>
<reference evidence="6" key="1">
    <citation type="submission" date="2019-10" db="EMBL/GenBank/DDBJ databases">
        <authorList>
            <person name="Zhang R."/>
            <person name="Pan Y."/>
            <person name="Wang J."/>
            <person name="Ma R."/>
            <person name="Yu S."/>
        </authorList>
    </citation>
    <scope>NUCLEOTIDE SEQUENCE</scope>
    <source>
        <strain evidence="6">LA-IB0</strain>
        <tissue evidence="6">Leaf</tissue>
    </source>
</reference>
<feature type="compositionally biased region" description="Low complexity" evidence="4">
    <location>
        <begin position="815"/>
        <end position="824"/>
    </location>
</feature>
<dbReference type="PANTHER" id="PTHR12848:SF16">
    <property type="entry name" value="REGULATORY-ASSOCIATED PROTEIN OF MTOR"/>
    <property type="match status" value="1"/>
</dbReference>
<comment type="caution">
    <text evidence="6">The sequence shown here is derived from an EMBL/GenBank/DDBJ whole genome shotgun (WGS) entry which is preliminary data.</text>
</comment>
<keyword evidence="2" id="KW-0853">WD repeat</keyword>
<dbReference type="SMART" id="SM01302">
    <property type="entry name" value="Raptor_N"/>
    <property type="match status" value="1"/>
</dbReference>
<dbReference type="InterPro" id="IPR004083">
    <property type="entry name" value="Raptor"/>
</dbReference>
<name>A0AAV6XD87_9LAMI</name>
<dbReference type="GO" id="GO:0030674">
    <property type="term" value="F:protein-macromolecule adaptor activity"/>
    <property type="evidence" value="ECO:0007669"/>
    <property type="project" value="TreeGrafter"/>
</dbReference>
<sequence length="1374" mass="150792">MALGDLMAASRFSPSTAAVSNHLDEFSSNGNHVREEDGEGSVYSGNDVNNIINARDSSETASSSCAVMTTTTSMAYLPQTVVLNELRHDGFEECVPSGPSDSGLVSKWRPRDRMKTGCVALVLCLNISVDPPDVIKISPCARMECWIDPFSMAPQKALETIGRTLNQQYERWQPKARYKYSLDPTVEEVKKLCTTCRKYAKSERVLFHYNGHGVPKPTPSGEIWLFNKSYTQYIPLPVSDLDSWLKTPSIYVFDCSAAGLIVNAFIELQDYSTSSSGPSTRDCILLAACEAHETLPQSAEFPADVFTSCLTTPIKMALRWFCTRSLLHESLDYSLIDRIPGRQTDRKTLLGELNWIFTAVTDTIAWNVLPHDLFQRLFRQDLLVASLFRNFLLAERIMRSANCSPISHPMLPPTHQHHMWDAWDMAAEICLSQLPTLVADPNAEFQPSPFFTEQLTAFEVWLDHGSEHKKPPEQLPIVLQVLLSQCHRFRALVLLGRFLDMGPWAVDLALSVGIFPYVLKLLQTTTPELRQILVFIWTKILALDKVDLVKDDGHTYFIRFLDSVEAYPEQRAMAAFVLAVIVDGHRRGQEACIEAGLINVCLKHLQGSSPNEAQTEPLFLQWICLCLGKLWEDFLEAQLIGLQADGPAILAHLLSEPQPEVRAAAVFALGTVLDVGLDTSRDGHGDEDCDDDEKIRAEAGIIRSLLNVVSDGSPLVRAEVAVALSRFAFGHNKHLKSVAAAYWKPQSSSVLTSLPSFAVKGSGSGYTTPTHYMPHGSIVPSPGAPLFRIGNDSQAVARDGRVSTSSPLASSGIMHGSPLSDDSSLHSDSGALNEYISNGVLNHSRGRPLDNALYSQCVLAMCNLAKDPSPRVAGLGRRVLAIIGIEQVVAKSVKSVGASARPGELTKTASTSLAGLARSSSWFELSGGGHLPLTFRTPPVSPPRPSYLTGIRRVCSLEFRPHLMNSPETGLADPLLGSAGPSSVSERSFLPQSTIYNWSCGHFSKPLLTAVDDSEDIIARREKREKLALDHIVKCQHSSVSKLHNQIASWDTKFETGTKTALLQPFSPVVIASDENEKIRVWNYEEATLLNSFHNHDYPDNKGVSKLCLVNEFDENLLLVASNDGNIRIWKDYTSRGQQKLVTAFASIQGHRPGVRSVNAVVDWQQQSGYLFSSGEISSVMAWDLDKEQLVSTIPLTSDSSISALAASQVHEGQFAAGFVDGYVRLYDIRTPEMLVSATRPHTQQVERVVGIGFQPGLEPAKIVSASQAGNIQFLDMRCAKDTYLTIDAHRGSLTALAVHRHAPIIASGSAKQLIKVFNLEGDPLGTIRYYPTFMAQKIGSVSCLTFHPYQVLLAAGAADACVSIYADEISPPR</sequence>
<dbReference type="GO" id="GO:0005737">
    <property type="term" value="C:cytoplasm"/>
    <property type="evidence" value="ECO:0007669"/>
    <property type="project" value="TreeGrafter"/>
</dbReference>
<dbReference type="GO" id="GO:0030307">
    <property type="term" value="P:positive regulation of cell growth"/>
    <property type="evidence" value="ECO:0007669"/>
    <property type="project" value="TreeGrafter"/>
</dbReference>
<feature type="region of interest" description="Disordered" evidence="4">
    <location>
        <begin position="801"/>
        <end position="824"/>
    </location>
</feature>
<comment type="similarity">
    <text evidence="1">Belongs to the WD repeat RAPTOR family.</text>
</comment>
<dbReference type="PANTHER" id="PTHR12848">
    <property type="entry name" value="REGULATORY-ASSOCIATED PROTEIN OF MTOR"/>
    <property type="match status" value="1"/>
</dbReference>
<dbReference type="FunFam" id="1.25.10.10:FF:000145">
    <property type="entry name" value="Regulatory-associated protein of TOR 1"/>
    <property type="match status" value="1"/>
</dbReference>
<dbReference type="Pfam" id="PF00400">
    <property type="entry name" value="WD40"/>
    <property type="match status" value="2"/>
</dbReference>
<proteinExistence type="inferred from homology"/>
<dbReference type="Pfam" id="PF14538">
    <property type="entry name" value="Raptor_N"/>
    <property type="match status" value="1"/>
</dbReference>
<evidence type="ECO:0000259" key="5">
    <source>
        <dbReference type="SMART" id="SM01302"/>
    </source>
</evidence>
<dbReference type="InterPro" id="IPR036322">
    <property type="entry name" value="WD40_repeat_dom_sf"/>
</dbReference>
<dbReference type="SMART" id="SM00320">
    <property type="entry name" value="WD40"/>
    <property type="match status" value="4"/>
</dbReference>
<dbReference type="GO" id="GO:0010492">
    <property type="term" value="P:maintenance of shoot apical meristem identity"/>
    <property type="evidence" value="ECO:0007669"/>
    <property type="project" value="UniProtKB-ARBA"/>
</dbReference>